<feature type="compositionally biased region" description="Pro residues" evidence="1">
    <location>
        <begin position="121"/>
        <end position="130"/>
    </location>
</feature>
<feature type="compositionally biased region" description="Low complexity" evidence="1">
    <location>
        <begin position="98"/>
        <end position="114"/>
    </location>
</feature>
<gene>
    <name evidence="2" type="ORF">LZ495_37815</name>
</gene>
<dbReference type="AlphaFoldDB" id="A0AA41Q812"/>
<feature type="region of interest" description="Disordered" evidence="1">
    <location>
        <begin position="90"/>
        <end position="130"/>
    </location>
</feature>
<dbReference type="EMBL" id="JAKFHA010000041">
    <property type="protein sequence ID" value="MCF2532942.1"/>
    <property type="molecule type" value="Genomic_DNA"/>
</dbReference>
<sequence length="244" mass="25466">MLHLTDTRTGRPQPVAPPGTRRLRVAYCPASLRAALAADLARRAAERSRLVVAVAAHACERPALPGLMRFNIHPPNGASAPFDVHFLGPREPLDADAEPTPADAADAPRPGSPARILVSVPPDPAPEDTPPGDPLVLRLALLAQGVFAAGPLGFADFAAAADALALLRADVARFAESPSAAMPAARVAEVHGLIDDGLDTAHALALAHALRRDAGLAEGARFEALVHLDRFWGLDVAQDIGRAR</sequence>
<evidence type="ECO:0000256" key="1">
    <source>
        <dbReference type="SAM" id="MobiDB-lite"/>
    </source>
</evidence>
<proteinExistence type="predicted"/>
<feature type="region of interest" description="Disordered" evidence="1">
    <location>
        <begin position="1"/>
        <end position="20"/>
    </location>
</feature>
<name>A0AA41Q812_9ACTN</name>
<comment type="caution">
    <text evidence="2">The sequence shown here is derived from an EMBL/GenBank/DDBJ whole genome shotgun (WGS) entry which is preliminary data.</text>
</comment>
<dbReference type="Proteomes" id="UP001165378">
    <property type="component" value="Unassembled WGS sequence"/>
</dbReference>
<keyword evidence="3" id="KW-1185">Reference proteome</keyword>
<organism evidence="2 3">
    <name type="scientific">Yinghuangia soli</name>
    <dbReference type="NCBI Taxonomy" id="2908204"/>
    <lineage>
        <taxon>Bacteria</taxon>
        <taxon>Bacillati</taxon>
        <taxon>Actinomycetota</taxon>
        <taxon>Actinomycetes</taxon>
        <taxon>Kitasatosporales</taxon>
        <taxon>Streptomycetaceae</taxon>
        <taxon>Yinghuangia</taxon>
    </lineage>
</organism>
<accession>A0AA41Q812</accession>
<reference evidence="2" key="1">
    <citation type="submission" date="2022-01" db="EMBL/GenBank/DDBJ databases">
        <title>Genome-Based Taxonomic Classification of the Phylum Actinobacteria.</title>
        <authorList>
            <person name="Gao Y."/>
        </authorList>
    </citation>
    <scope>NUCLEOTIDE SEQUENCE</scope>
    <source>
        <strain evidence="2">KLBMP 8922</strain>
    </source>
</reference>
<dbReference type="RefSeq" id="WP_235057713.1">
    <property type="nucleotide sequence ID" value="NZ_JAKFHA010000041.1"/>
</dbReference>
<evidence type="ECO:0000313" key="2">
    <source>
        <dbReference type="EMBL" id="MCF2532942.1"/>
    </source>
</evidence>
<evidence type="ECO:0000313" key="3">
    <source>
        <dbReference type="Proteomes" id="UP001165378"/>
    </source>
</evidence>
<protein>
    <submittedName>
        <fullName evidence="2">Uncharacterized protein</fullName>
    </submittedName>
</protein>